<accession>A0A4Y8Q8A3</accession>
<dbReference type="Pfam" id="PF08323">
    <property type="entry name" value="Glyco_transf_5"/>
    <property type="match status" value="1"/>
</dbReference>
<dbReference type="GO" id="GO:0009011">
    <property type="term" value="F:alpha-1,4-glucan glucosyltransferase (ADP-glucose donor) activity"/>
    <property type="evidence" value="ECO:0007669"/>
    <property type="project" value="UniProtKB-UniRule"/>
</dbReference>
<keyword evidence="5 7" id="KW-0808">Transferase</keyword>
<dbReference type="NCBIfam" id="NF001898">
    <property type="entry name" value="PRK00654.1-1"/>
    <property type="match status" value="1"/>
</dbReference>
<evidence type="ECO:0000256" key="1">
    <source>
        <dbReference type="ARBA" id="ARBA00001478"/>
    </source>
</evidence>
<proteinExistence type="inferred from homology"/>
<sequence>MKILFAASEAVPFAKTGGLADVIGSLPKELVKQKLDVRVIMPKYEAIPDVYCDEMETVVEFESYIGWRKQYIGIQSLEYQGVTFYFVDNEYYFKRSGLYGYGDEAERFAFFCRAVIEALPQIGFQPDVIHCHDWQTGLIPVLLKAHYSHLDFFSSMRTMMTIHNLKYQGVFSQSLLRDLTGLGDEYFSGVALELHGGASFLKGGLQYADHLTTVSPAYAEEIQTPYYGEFLDSLLRFRSGELTGILNGIDYESYDPMTDPNLAVNYRDSLPKKHQNKTALQERLGLPVGADIPIIAIVTRLVQQKGLDLIAHVLSEIISTGVQLVVLGTGDHTYEQLFRNAQAAYPGQVSANITFDEGLARHIYAGADLFLMPSQFEPCGIGQLLALRYRTVPIVRETGGLRDTVLPFNEFTGEGTGFSFSNYNAHDMLHTIRRAVFFCQNDRDAWLKLQANIKKSDFSWKRSAQQYIALYKDLVKQVKSEAVH</sequence>
<keyword evidence="4 7" id="KW-0328">Glycosyltransferase</keyword>
<gene>
    <name evidence="7" type="primary">glgA</name>
    <name evidence="10" type="ORF">B5M42_04900</name>
</gene>
<feature type="domain" description="Glycosyl transferase family 1" evidence="8">
    <location>
        <begin position="293"/>
        <end position="435"/>
    </location>
</feature>
<evidence type="ECO:0000259" key="8">
    <source>
        <dbReference type="Pfam" id="PF00534"/>
    </source>
</evidence>
<dbReference type="InterPro" id="IPR011835">
    <property type="entry name" value="GS/SS"/>
</dbReference>
<dbReference type="InterPro" id="IPR013534">
    <property type="entry name" value="Starch_synth_cat_dom"/>
</dbReference>
<dbReference type="SUPFAM" id="SSF53756">
    <property type="entry name" value="UDP-Glycosyltransferase/glycogen phosphorylase"/>
    <property type="match status" value="1"/>
</dbReference>
<feature type="domain" description="Starch synthase catalytic" evidence="9">
    <location>
        <begin position="2"/>
        <end position="236"/>
    </location>
</feature>
<name>A0A4Y8Q8A3_9BACL</name>
<evidence type="ECO:0000256" key="3">
    <source>
        <dbReference type="ARBA" id="ARBA00010281"/>
    </source>
</evidence>
<dbReference type="RefSeq" id="WP_134750328.1">
    <property type="nucleotide sequence ID" value="NZ_MYFO02000008.1"/>
</dbReference>
<dbReference type="OrthoDB" id="9808590at2"/>
<dbReference type="AlphaFoldDB" id="A0A4Y8Q8A3"/>
<evidence type="ECO:0000313" key="10">
    <source>
        <dbReference type="EMBL" id="TFE90608.1"/>
    </source>
</evidence>
<dbReference type="PANTHER" id="PTHR45825">
    <property type="entry name" value="GRANULE-BOUND STARCH SYNTHASE 1, CHLOROPLASTIC/AMYLOPLASTIC"/>
    <property type="match status" value="1"/>
</dbReference>
<evidence type="ECO:0000256" key="7">
    <source>
        <dbReference type="HAMAP-Rule" id="MF_00484"/>
    </source>
</evidence>
<protein>
    <recommendedName>
        <fullName evidence="7">Glycogen synthase</fullName>
        <ecNumber evidence="7">2.4.1.21</ecNumber>
    </recommendedName>
    <alternativeName>
        <fullName evidence="7">Starch [bacterial glycogen] synthase</fullName>
    </alternativeName>
</protein>
<organism evidence="10 11">
    <name type="scientific">Paenibacillus athensensis</name>
    <dbReference type="NCBI Taxonomy" id="1967502"/>
    <lineage>
        <taxon>Bacteria</taxon>
        <taxon>Bacillati</taxon>
        <taxon>Bacillota</taxon>
        <taxon>Bacilli</taxon>
        <taxon>Bacillales</taxon>
        <taxon>Paenibacillaceae</taxon>
        <taxon>Paenibacillus</taxon>
    </lineage>
</organism>
<dbReference type="Proteomes" id="UP000298246">
    <property type="component" value="Unassembled WGS sequence"/>
</dbReference>
<dbReference type="PANTHER" id="PTHR45825:SF11">
    <property type="entry name" value="ALPHA AMYLASE DOMAIN-CONTAINING PROTEIN"/>
    <property type="match status" value="1"/>
</dbReference>
<dbReference type="GO" id="GO:0004373">
    <property type="term" value="F:alpha-1,4-glucan glucosyltransferase (UDP-glucose donor) activity"/>
    <property type="evidence" value="ECO:0007669"/>
    <property type="project" value="InterPro"/>
</dbReference>
<dbReference type="UniPathway" id="UPA00164"/>
<feature type="binding site" evidence="7">
    <location>
        <position position="15"/>
    </location>
    <ligand>
        <name>ADP-alpha-D-glucose</name>
        <dbReference type="ChEBI" id="CHEBI:57498"/>
    </ligand>
</feature>
<dbReference type="NCBIfam" id="NF001899">
    <property type="entry name" value="PRK00654.1-2"/>
    <property type="match status" value="1"/>
</dbReference>
<comment type="similarity">
    <text evidence="3 7">Belongs to the glycosyltransferase 1 family. Bacterial/plant glycogen synthase subfamily.</text>
</comment>
<dbReference type="Gene3D" id="3.40.50.2000">
    <property type="entry name" value="Glycogen Phosphorylase B"/>
    <property type="match status" value="2"/>
</dbReference>
<dbReference type="Pfam" id="PF00534">
    <property type="entry name" value="Glycos_transf_1"/>
    <property type="match status" value="1"/>
</dbReference>
<keyword evidence="11" id="KW-1185">Reference proteome</keyword>
<dbReference type="HAMAP" id="MF_00484">
    <property type="entry name" value="Glycogen_synth"/>
    <property type="match status" value="1"/>
</dbReference>
<dbReference type="EC" id="2.4.1.21" evidence="7"/>
<dbReference type="EMBL" id="MYFO01000004">
    <property type="protein sequence ID" value="TFE90608.1"/>
    <property type="molecule type" value="Genomic_DNA"/>
</dbReference>
<dbReference type="InterPro" id="IPR001296">
    <property type="entry name" value="Glyco_trans_1"/>
</dbReference>
<keyword evidence="6 7" id="KW-0320">Glycogen biosynthesis</keyword>
<comment type="caution">
    <text evidence="10">The sequence shown here is derived from an EMBL/GenBank/DDBJ whole genome shotgun (WGS) entry which is preliminary data.</text>
</comment>
<evidence type="ECO:0000256" key="6">
    <source>
        <dbReference type="ARBA" id="ARBA00023056"/>
    </source>
</evidence>
<dbReference type="GO" id="GO:0005978">
    <property type="term" value="P:glycogen biosynthetic process"/>
    <property type="evidence" value="ECO:0007669"/>
    <property type="project" value="UniProtKB-UniRule"/>
</dbReference>
<comment type="catalytic activity">
    <reaction evidence="1 7">
        <text>[(1-&gt;4)-alpha-D-glucosyl](n) + ADP-alpha-D-glucose = [(1-&gt;4)-alpha-D-glucosyl](n+1) + ADP + H(+)</text>
        <dbReference type="Rhea" id="RHEA:18189"/>
        <dbReference type="Rhea" id="RHEA-COMP:9584"/>
        <dbReference type="Rhea" id="RHEA-COMP:9587"/>
        <dbReference type="ChEBI" id="CHEBI:15378"/>
        <dbReference type="ChEBI" id="CHEBI:15444"/>
        <dbReference type="ChEBI" id="CHEBI:57498"/>
        <dbReference type="ChEBI" id="CHEBI:456216"/>
        <dbReference type="EC" id="2.4.1.21"/>
    </reaction>
</comment>
<reference evidence="10 11" key="1">
    <citation type="submission" date="2017-03" db="EMBL/GenBank/DDBJ databases">
        <title>Isolation of Levoglucosan Utilizing Bacteria.</title>
        <authorList>
            <person name="Arya A.S."/>
        </authorList>
    </citation>
    <scope>NUCLEOTIDE SEQUENCE [LARGE SCALE GENOMIC DNA]</scope>
    <source>
        <strain evidence="10 11">MEC069</strain>
    </source>
</reference>
<evidence type="ECO:0000256" key="5">
    <source>
        <dbReference type="ARBA" id="ARBA00022679"/>
    </source>
</evidence>
<evidence type="ECO:0000256" key="2">
    <source>
        <dbReference type="ARBA" id="ARBA00002764"/>
    </source>
</evidence>
<evidence type="ECO:0000256" key="4">
    <source>
        <dbReference type="ARBA" id="ARBA00022676"/>
    </source>
</evidence>
<dbReference type="CDD" id="cd03791">
    <property type="entry name" value="GT5_Glycogen_synthase_DULL1-like"/>
    <property type="match status" value="1"/>
</dbReference>
<evidence type="ECO:0000259" key="9">
    <source>
        <dbReference type="Pfam" id="PF08323"/>
    </source>
</evidence>
<comment type="function">
    <text evidence="2 7">Synthesizes alpha-1,4-glucan chains using ADP-glucose.</text>
</comment>
<comment type="pathway">
    <text evidence="7">Glycan biosynthesis; glycogen biosynthesis.</text>
</comment>
<evidence type="ECO:0000313" key="11">
    <source>
        <dbReference type="Proteomes" id="UP000298246"/>
    </source>
</evidence>
<dbReference type="NCBIfam" id="TIGR02095">
    <property type="entry name" value="glgA"/>
    <property type="match status" value="1"/>
</dbReference>